<dbReference type="Proteomes" id="UP000435649">
    <property type="component" value="Unassembled WGS sequence"/>
</dbReference>
<name>A0A844G797_9BACT</name>
<sequence length="68" mass="7582">MAPRSSSRIFSYNGKVLEDPVPNESVKKAMEILSVMHPELNNAVLKGPTVGRDGVKHYKIEKRVGNFN</sequence>
<evidence type="ECO:0000313" key="1">
    <source>
        <dbReference type="EMBL" id="MST98824.1"/>
    </source>
</evidence>
<accession>A0A844G797</accession>
<comment type="caution">
    <text evidence="1">The sequence shown here is derived from an EMBL/GenBank/DDBJ whole genome shotgun (WGS) entry which is preliminary data.</text>
</comment>
<evidence type="ECO:0000313" key="2">
    <source>
        <dbReference type="Proteomes" id="UP000435649"/>
    </source>
</evidence>
<dbReference type="Pfam" id="PF14454">
    <property type="entry name" value="Prok_Ub"/>
    <property type="match status" value="1"/>
</dbReference>
<evidence type="ECO:0008006" key="3">
    <source>
        <dbReference type="Google" id="ProtNLM"/>
    </source>
</evidence>
<protein>
    <recommendedName>
        <fullName evidence="3">PRTRC genetic system protein C</fullName>
    </recommendedName>
</protein>
<proteinExistence type="predicted"/>
<dbReference type="RefSeq" id="WP_154419824.1">
    <property type="nucleotide sequence ID" value="NZ_VUNS01000024.1"/>
</dbReference>
<organism evidence="1 2">
    <name type="scientific">Victivallis lenta</name>
    <dbReference type="NCBI Taxonomy" id="2606640"/>
    <lineage>
        <taxon>Bacteria</taxon>
        <taxon>Pseudomonadati</taxon>
        <taxon>Lentisphaerota</taxon>
        <taxon>Lentisphaeria</taxon>
        <taxon>Victivallales</taxon>
        <taxon>Victivallaceae</taxon>
        <taxon>Victivallis</taxon>
    </lineage>
</organism>
<gene>
    <name evidence="1" type="ORF">FYJ85_17450</name>
</gene>
<dbReference type="EMBL" id="VUNS01000024">
    <property type="protein sequence ID" value="MST98824.1"/>
    <property type="molecule type" value="Genomic_DNA"/>
</dbReference>
<dbReference type="AlphaFoldDB" id="A0A844G797"/>
<dbReference type="InterPro" id="IPR032866">
    <property type="entry name" value="Prok_Ub"/>
</dbReference>
<reference evidence="1 2" key="1">
    <citation type="submission" date="2019-08" db="EMBL/GenBank/DDBJ databases">
        <title>In-depth cultivation of the pig gut microbiome towards novel bacterial diversity and tailored functional studies.</title>
        <authorList>
            <person name="Wylensek D."/>
            <person name="Hitch T.C.A."/>
            <person name="Clavel T."/>
        </authorList>
    </citation>
    <scope>NUCLEOTIDE SEQUENCE [LARGE SCALE GENOMIC DNA]</scope>
    <source>
        <strain evidence="1 2">BBE-744-WT-12</strain>
    </source>
</reference>
<keyword evidence="2" id="KW-1185">Reference proteome</keyword>